<dbReference type="EMBL" id="DSPX01000070">
    <property type="protein sequence ID" value="HGG00430.1"/>
    <property type="molecule type" value="Genomic_DNA"/>
</dbReference>
<dbReference type="Pfam" id="PF22007">
    <property type="entry name" value="DUF6930"/>
    <property type="match status" value="1"/>
</dbReference>
<evidence type="ECO:0000313" key="4">
    <source>
        <dbReference type="EMBL" id="HGG00430.1"/>
    </source>
</evidence>
<organism evidence="4">
    <name type="scientific">Planktothricoides sp. SpSt-374</name>
    <dbReference type="NCBI Taxonomy" id="2282167"/>
    <lineage>
        <taxon>Bacteria</taxon>
        <taxon>Bacillati</taxon>
        <taxon>Cyanobacteriota</taxon>
        <taxon>Cyanophyceae</taxon>
        <taxon>Oscillatoriophycideae</taxon>
        <taxon>Oscillatoriales</taxon>
        <taxon>Oscillatoriaceae</taxon>
        <taxon>Planktothricoides</taxon>
    </lineage>
</organism>
<reference evidence="4" key="1">
    <citation type="journal article" date="2020" name="mSystems">
        <title>Genome- and Community-Level Interaction Insights into Carbon Utilization and Element Cycling Functions of Hydrothermarchaeota in Hydrothermal Sediment.</title>
        <authorList>
            <person name="Zhou Z."/>
            <person name="Liu Y."/>
            <person name="Xu W."/>
            <person name="Pan J."/>
            <person name="Luo Z.H."/>
            <person name="Li M."/>
        </authorList>
    </citation>
    <scope>NUCLEOTIDE SEQUENCE [LARGE SCALE GENOMIC DNA]</scope>
    <source>
        <strain evidence="4">SpSt-374</strain>
    </source>
</reference>
<evidence type="ECO:0000259" key="2">
    <source>
        <dbReference type="Pfam" id="PF22007"/>
    </source>
</evidence>
<dbReference type="InterPro" id="IPR055733">
    <property type="entry name" value="DUF7309"/>
</dbReference>
<dbReference type="Pfam" id="PF23988">
    <property type="entry name" value="DUF7309"/>
    <property type="match status" value="1"/>
</dbReference>
<gene>
    <name evidence="4" type="ORF">ENR15_07220</name>
</gene>
<dbReference type="InterPro" id="IPR054216">
    <property type="entry name" value="DUF6930"/>
</dbReference>
<protein>
    <recommendedName>
        <fullName evidence="5">CHAT domain-containing protein</fullName>
    </recommendedName>
</protein>
<proteinExistence type="predicted"/>
<evidence type="ECO:0008006" key="5">
    <source>
        <dbReference type="Google" id="ProtNLM"/>
    </source>
</evidence>
<feature type="domain" description="DUF7309" evidence="3">
    <location>
        <begin position="168"/>
        <end position="261"/>
    </location>
</feature>
<feature type="domain" description="DUF6930" evidence="2">
    <location>
        <begin position="9"/>
        <end position="148"/>
    </location>
</feature>
<feature type="compositionally biased region" description="Polar residues" evidence="1">
    <location>
        <begin position="331"/>
        <end position="345"/>
    </location>
</feature>
<sequence length="578" mass="64333">MAALNRSTRRRLQKLPQIPSVWEGDRRPLAKPLPGELPVGGENRGLLLGGSSSSEPPTDCILWVDGSQGFVRAIDTIDASTGPNAVVRTLLRAMEVPHNPAKPGRPQKIVVKDREMQFFLRGALQELDIAIEYVPHLPLIDEIFRELQQAADNNPPHVPPLYAEGLNTIAHRIWEDAPWEILEDHHVIAIHMTTETGAPEPSSLYAIVMGKLGLDYGILLYRSLESLKQFRASVLESVSPVQMQEAFLSQDCLFLTFEAEDDEEVMGWSHLAPENIEPTFGNLHPLEGLRSYLYEDEAISTLVALEAIHSFFKAHRRRLKQWVKMSEKQRGTQPGKSSPHTEPNRQVSTAIAAIYTLEIPQKSTEPKKFTVEVSTLPDITMELEDMEVELESVEDDLPELPLLRDDLVPANSFLSLGAIPWKSVEILRLSVPSHQSAAVTTAGDGLPIIIIQTTRPKAKAMIEQLQQAGGVKGICFNPGEDPIEGNSYDLGIVQTEDGELHLFGEFFNDDPIHLSARKKWDDRCRRTKGYCGLIIAMGLTGNSRGNPQIKDMLALFEARSLSSKDLDLGILQRIPMPF</sequence>
<dbReference type="AlphaFoldDB" id="A0A7C3VNB1"/>
<name>A0A7C3VNB1_9CYAN</name>
<feature type="region of interest" description="Disordered" evidence="1">
    <location>
        <begin position="325"/>
        <end position="345"/>
    </location>
</feature>
<accession>A0A7C3VNB1</accession>
<evidence type="ECO:0000256" key="1">
    <source>
        <dbReference type="SAM" id="MobiDB-lite"/>
    </source>
</evidence>
<evidence type="ECO:0000259" key="3">
    <source>
        <dbReference type="Pfam" id="PF23988"/>
    </source>
</evidence>
<comment type="caution">
    <text evidence="4">The sequence shown here is derived from an EMBL/GenBank/DDBJ whole genome shotgun (WGS) entry which is preliminary data.</text>
</comment>